<accession>A0A9N9IQM7</accession>
<gene>
    <name evidence="2" type="ORF">DERYTH_LOCUS16317</name>
</gene>
<dbReference type="Proteomes" id="UP000789405">
    <property type="component" value="Unassembled WGS sequence"/>
</dbReference>
<sequence>MYVQTYFIENKFRAHDYLTVIGDLTQRTPPQVAPRVVAGPSRLHGTRSPPTTSSPLIIRLDENDEAVIAKESQRQSSISTREPTGLGAEAERLITEITNLARNLEVNNWETQIVPEDHQETDEPPQPREEIVSIHRQDIMNPTPDNAKIVEADLEESVSIHRQDTTNPTPDNAEIVEADLGNNNFNLNNLLKEENIFDNNYLNNLNKEEKTKAE</sequence>
<comment type="caution">
    <text evidence="2">The sequence shown here is derived from an EMBL/GenBank/DDBJ whole genome shotgun (WGS) entry which is preliminary data.</text>
</comment>
<organism evidence="2 3">
    <name type="scientific">Dentiscutata erythropus</name>
    <dbReference type="NCBI Taxonomy" id="1348616"/>
    <lineage>
        <taxon>Eukaryota</taxon>
        <taxon>Fungi</taxon>
        <taxon>Fungi incertae sedis</taxon>
        <taxon>Mucoromycota</taxon>
        <taxon>Glomeromycotina</taxon>
        <taxon>Glomeromycetes</taxon>
        <taxon>Diversisporales</taxon>
        <taxon>Gigasporaceae</taxon>
        <taxon>Dentiscutata</taxon>
    </lineage>
</organism>
<proteinExistence type="predicted"/>
<dbReference type="EMBL" id="CAJVPY010014096">
    <property type="protein sequence ID" value="CAG8744638.1"/>
    <property type="molecule type" value="Genomic_DNA"/>
</dbReference>
<name>A0A9N9IQM7_9GLOM</name>
<feature type="region of interest" description="Disordered" evidence="1">
    <location>
        <begin position="36"/>
        <end position="55"/>
    </location>
</feature>
<dbReference type="AlphaFoldDB" id="A0A9N9IQM7"/>
<evidence type="ECO:0000256" key="1">
    <source>
        <dbReference type="SAM" id="MobiDB-lite"/>
    </source>
</evidence>
<evidence type="ECO:0000313" key="3">
    <source>
        <dbReference type="Proteomes" id="UP000789405"/>
    </source>
</evidence>
<reference evidence="2" key="1">
    <citation type="submission" date="2021-06" db="EMBL/GenBank/DDBJ databases">
        <authorList>
            <person name="Kallberg Y."/>
            <person name="Tangrot J."/>
            <person name="Rosling A."/>
        </authorList>
    </citation>
    <scope>NUCLEOTIDE SEQUENCE</scope>
    <source>
        <strain evidence="2">MA453B</strain>
    </source>
</reference>
<evidence type="ECO:0000313" key="2">
    <source>
        <dbReference type="EMBL" id="CAG8744638.1"/>
    </source>
</evidence>
<keyword evidence="3" id="KW-1185">Reference proteome</keyword>
<protein>
    <submittedName>
        <fullName evidence="2">16577_t:CDS:1</fullName>
    </submittedName>
</protein>